<evidence type="ECO:0000256" key="5">
    <source>
        <dbReference type="ARBA" id="ARBA00023002"/>
    </source>
</evidence>
<keyword evidence="7" id="KW-0963">Cytoplasm</keyword>
<dbReference type="PANTHER" id="PTHR32338:SF10">
    <property type="entry name" value="N-ACETYL-GAMMA-GLUTAMYL-PHOSPHATE REDUCTASE, CHLOROPLASTIC-RELATED"/>
    <property type="match status" value="1"/>
</dbReference>
<dbReference type="Gene3D" id="3.40.50.720">
    <property type="entry name" value="NAD(P)-binding Rossmann-like Domain"/>
    <property type="match status" value="1"/>
</dbReference>
<dbReference type="FunFam" id="3.30.360.10:FF:000014">
    <property type="entry name" value="N-acetyl-gamma-glutamyl-phosphate reductase"/>
    <property type="match status" value="1"/>
</dbReference>
<evidence type="ECO:0000256" key="2">
    <source>
        <dbReference type="ARBA" id="ARBA00022571"/>
    </source>
</evidence>
<evidence type="ECO:0000256" key="1">
    <source>
        <dbReference type="ARBA" id="ARBA00004862"/>
    </source>
</evidence>
<dbReference type="InterPro" id="IPR000706">
    <property type="entry name" value="AGPR_type-1"/>
</dbReference>
<dbReference type="HAMAP" id="MF_00150">
    <property type="entry name" value="ArgC_type1"/>
    <property type="match status" value="1"/>
</dbReference>
<evidence type="ECO:0000256" key="3">
    <source>
        <dbReference type="ARBA" id="ARBA00022605"/>
    </source>
</evidence>
<dbReference type="GO" id="GO:0003942">
    <property type="term" value="F:N-acetyl-gamma-glutamyl-phosphate reductase activity"/>
    <property type="evidence" value="ECO:0007669"/>
    <property type="project" value="UniProtKB-UniRule"/>
</dbReference>
<accession>A0A841I511</accession>
<comment type="catalytic activity">
    <reaction evidence="6 7">
        <text>N-acetyl-L-glutamate 5-semialdehyde + phosphate + NADP(+) = N-acetyl-L-glutamyl 5-phosphate + NADPH + H(+)</text>
        <dbReference type="Rhea" id="RHEA:21588"/>
        <dbReference type="ChEBI" id="CHEBI:15378"/>
        <dbReference type="ChEBI" id="CHEBI:29123"/>
        <dbReference type="ChEBI" id="CHEBI:43474"/>
        <dbReference type="ChEBI" id="CHEBI:57783"/>
        <dbReference type="ChEBI" id="CHEBI:57936"/>
        <dbReference type="ChEBI" id="CHEBI:58349"/>
        <dbReference type="EC" id="1.2.1.38"/>
    </reaction>
</comment>
<comment type="similarity">
    <text evidence="7">Belongs to the NAGSA dehydrogenase family. Type 1 subfamily.</text>
</comment>
<dbReference type="GO" id="GO:0005737">
    <property type="term" value="C:cytoplasm"/>
    <property type="evidence" value="ECO:0007669"/>
    <property type="project" value="UniProtKB-SubCell"/>
</dbReference>
<name>A0A841I511_9DEIO</name>
<keyword evidence="4 7" id="KW-0521">NADP</keyword>
<dbReference type="PANTHER" id="PTHR32338">
    <property type="entry name" value="N-ACETYL-GAMMA-GLUTAMYL-PHOSPHATE REDUCTASE, CHLOROPLASTIC-RELATED-RELATED"/>
    <property type="match status" value="1"/>
</dbReference>
<comment type="pathway">
    <text evidence="1 7">Amino-acid biosynthesis; L-arginine biosynthesis; N(2)-acetyl-L-ornithine from L-glutamate: step 3/4.</text>
</comment>
<dbReference type="GO" id="GO:0006526">
    <property type="term" value="P:L-arginine biosynthetic process"/>
    <property type="evidence" value="ECO:0007669"/>
    <property type="project" value="UniProtKB-UniRule"/>
</dbReference>
<dbReference type="InterPro" id="IPR023013">
    <property type="entry name" value="AGPR_AS"/>
</dbReference>
<dbReference type="Proteomes" id="UP000569951">
    <property type="component" value="Unassembled WGS sequence"/>
</dbReference>
<proteinExistence type="inferred from homology"/>
<dbReference type="Pfam" id="PF01118">
    <property type="entry name" value="Semialdhyde_dh"/>
    <property type="match status" value="1"/>
</dbReference>
<organism evidence="10 11">
    <name type="scientific">Deinobacterium chartae</name>
    <dbReference type="NCBI Taxonomy" id="521158"/>
    <lineage>
        <taxon>Bacteria</taxon>
        <taxon>Thermotogati</taxon>
        <taxon>Deinococcota</taxon>
        <taxon>Deinococci</taxon>
        <taxon>Deinococcales</taxon>
        <taxon>Deinococcaceae</taxon>
        <taxon>Deinobacterium</taxon>
    </lineage>
</organism>
<dbReference type="CDD" id="cd17895">
    <property type="entry name" value="AGPR_1_N"/>
    <property type="match status" value="1"/>
</dbReference>
<dbReference type="SUPFAM" id="SSF51735">
    <property type="entry name" value="NAD(P)-binding Rossmann-fold domains"/>
    <property type="match status" value="1"/>
</dbReference>
<keyword evidence="3 7" id="KW-0028">Amino-acid biosynthesis</keyword>
<sequence>MTPPSTPARVGIIGANGYGGGELSRLLSRHPGVELVGFSSRQFEGQPFRKAWPNADLEGTFENAQAVTERADIVFLALPNGLAMDLVPPLLAAGKRVIDLSADYRLPPEVYAQWYGKTHTSPELCAEAVYGLPELNREALRAARLVANPGCYVTATALALAPLARAGLIEGSVIVDGISGISGAGRNAAEFSFAEANENVQAYKVAGTHRHTAEMEANLARAGQEAVVTFTPHVAPYTRGILVTAYATPARPVSEAELLELYRAMYADEPFVQVLEGELPTPKAVSGSNRCDVAVRFDARARRIVAFGAIDNLMKGMAGEAVQNLNLMLGLEETLGLPRWGMWP</sequence>
<dbReference type="EMBL" id="JACHHG010000009">
    <property type="protein sequence ID" value="MBB6099042.1"/>
    <property type="molecule type" value="Genomic_DNA"/>
</dbReference>
<evidence type="ECO:0000256" key="7">
    <source>
        <dbReference type="HAMAP-Rule" id="MF_00150"/>
    </source>
</evidence>
<dbReference type="InterPro" id="IPR036291">
    <property type="entry name" value="NAD(P)-bd_dom_sf"/>
</dbReference>
<dbReference type="SMART" id="SM00859">
    <property type="entry name" value="Semialdhyde_dh"/>
    <property type="match status" value="1"/>
</dbReference>
<dbReference type="GO" id="GO:0070401">
    <property type="term" value="F:NADP+ binding"/>
    <property type="evidence" value="ECO:0007669"/>
    <property type="project" value="InterPro"/>
</dbReference>
<dbReference type="SUPFAM" id="SSF55347">
    <property type="entry name" value="Glyceraldehyde-3-phosphate dehydrogenase-like, C-terminal domain"/>
    <property type="match status" value="1"/>
</dbReference>
<dbReference type="NCBIfam" id="TIGR01850">
    <property type="entry name" value="argC"/>
    <property type="match status" value="1"/>
</dbReference>
<evidence type="ECO:0000256" key="4">
    <source>
        <dbReference type="ARBA" id="ARBA00022857"/>
    </source>
</evidence>
<comment type="subcellular location">
    <subcellularLocation>
        <location evidence="7">Cytoplasm</location>
    </subcellularLocation>
</comment>
<dbReference type="InterPro" id="IPR000534">
    <property type="entry name" value="Semialdehyde_DH_NAD-bd"/>
</dbReference>
<feature type="domain" description="Semialdehyde dehydrogenase NAD-binding" evidence="9">
    <location>
        <begin position="9"/>
        <end position="143"/>
    </location>
</feature>
<reference evidence="10 11" key="1">
    <citation type="submission" date="2020-08" db="EMBL/GenBank/DDBJ databases">
        <title>Genomic Encyclopedia of Type Strains, Phase IV (KMG-IV): sequencing the most valuable type-strain genomes for metagenomic binning, comparative biology and taxonomic classification.</title>
        <authorList>
            <person name="Goeker M."/>
        </authorList>
    </citation>
    <scope>NUCLEOTIDE SEQUENCE [LARGE SCALE GENOMIC DNA]</scope>
    <source>
        <strain evidence="10 11">DSM 21458</strain>
    </source>
</reference>
<evidence type="ECO:0000313" key="10">
    <source>
        <dbReference type="EMBL" id="MBB6099042.1"/>
    </source>
</evidence>
<feature type="active site" evidence="7 8">
    <location>
        <position position="151"/>
    </location>
</feature>
<gene>
    <name evidence="7" type="primary">argC</name>
    <name evidence="10" type="ORF">HNR42_002478</name>
</gene>
<dbReference type="EC" id="1.2.1.38" evidence="7"/>
<evidence type="ECO:0000313" key="11">
    <source>
        <dbReference type="Proteomes" id="UP000569951"/>
    </source>
</evidence>
<dbReference type="PROSITE" id="PS01224">
    <property type="entry name" value="ARGC"/>
    <property type="match status" value="1"/>
</dbReference>
<dbReference type="UniPathway" id="UPA00068">
    <property type="reaction ID" value="UER00108"/>
</dbReference>
<comment type="caution">
    <text evidence="10">The sequence shown here is derived from an EMBL/GenBank/DDBJ whole genome shotgun (WGS) entry which is preliminary data.</text>
</comment>
<protein>
    <recommendedName>
        <fullName evidence="7">N-acetyl-gamma-glutamyl-phosphate reductase</fullName>
        <shortName evidence="7">AGPR</shortName>
        <ecNumber evidence="7">1.2.1.38</ecNumber>
    </recommendedName>
    <alternativeName>
        <fullName evidence="7">N-acetyl-glutamate semialdehyde dehydrogenase</fullName>
        <shortName evidence="7">NAGSA dehydrogenase</shortName>
    </alternativeName>
</protein>
<evidence type="ECO:0000259" key="9">
    <source>
        <dbReference type="SMART" id="SM00859"/>
    </source>
</evidence>
<evidence type="ECO:0000256" key="8">
    <source>
        <dbReference type="PROSITE-ProRule" id="PRU10010"/>
    </source>
</evidence>
<dbReference type="AlphaFoldDB" id="A0A841I511"/>
<comment type="function">
    <text evidence="7">Catalyzes the NADPH-dependent reduction of N-acetyl-5-glutamyl phosphate to yield N-acetyl-L-glutamate 5-semialdehyde.</text>
</comment>
<dbReference type="InterPro" id="IPR058924">
    <property type="entry name" value="AGPR_dimerisation_dom"/>
</dbReference>
<dbReference type="InterPro" id="IPR050085">
    <property type="entry name" value="AGPR"/>
</dbReference>
<keyword evidence="2 7" id="KW-0055">Arginine biosynthesis</keyword>
<evidence type="ECO:0000256" key="6">
    <source>
        <dbReference type="ARBA" id="ARBA00050557"/>
    </source>
</evidence>
<keyword evidence="5 7" id="KW-0560">Oxidoreductase</keyword>
<dbReference type="GO" id="GO:0051287">
    <property type="term" value="F:NAD binding"/>
    <property type="evidence" value="ECO:0007669"/>
    <property type="project" value="InterPro"/>
</dbReference>
<dbReference type="Gene3D" id="3.30.360.10">
    <property type="entry name" value="Dihydrodipicolinate Reductase, domain 2"/>
    <property type="match status" value="1"/>
</dbReference>
<keyword evidence="11" id="KW-1185">Reference proteome</keyword>
<dbReference type="Pfam" id="PF22698">
    <property type="entry name" value="Semialdhyde_dhC_1"/>
    <property type="match status" value="1"/>
</dbReference>
<dbReference type="RefSeq" id="WP_183987800.1">
    <property type="nucleotide sequence ID" value="NZ_JACHHG010000009.1"/>
</dbReference>
<dbReference type="CDD" id="cd23934">
    <property type="entry name" value="AGPR_1_C"/>
    <property type="match status" value="1"/>
</dbReference>